<keyword evidence="2" id="KW-1185">Reference proteome</keyword>
<accession>A0ABX4ZM83</accession>
<gene>
    <name evidence="1" type="ORF">ASQ42_08465</name>
</gene>
<sequence>MSWHVACAAWGTLLNWLVNMTYFLYQENARRAWCDALTGWRWPHHDTEAYGVFLPVMLPAAFLVHNRVVVKTFFQLLWAGRISGMSGGKIWTFSGTED</sequence>
<dbReference type="EMBL" id="LMYI01000016">
    <property type="protein sequence ID" value="POS61301.1"/>
    <property type="molecule type" value="Genomic_DNA"/>
</dbReference>
<evidence type="ECO:0000313" key="1">
    <source>
        <dbReference type="EMBL" id="POS61301.1"/>
    </source>
</evidence>
<proteinExistence type="predicted"/>
<comment type="caution">
    <text evidence="1">The sequence shown here is derived from an EMBL/GenBank/DDBJ whole genome shotgun (WGS) entry which is preliminary data.</text>
</comment>
<protein>
    <submittedName>
        <fullName evidence="1">Uncharacterized protein</fullName>
    </submittedName>
</protein>
<name>A0ABX4ZM83_9PROT</name>
<evidence type="ECO:0000313" key="2">
    <source>
        <dbReference type="Proteomes" id="UP000237218"/>
    </source>
</evidence>
<organism evidence="1 2">
    <name type="scientific">Parasaccharibacter apium</name>
    <dbReference type="NCBI Taxonomy" id="1510841"/>
    <lineage>
        <taxon>Bacteria</taxon>
        <taxon>Pseudomonadati</taxon>
        <taxon>Pseudomonadota</taxon>
        <taxon>Alphaproteobacteria</taxon>
        <taxon>Acetobacterales</taxon>
        <taxon>Acetobacteraceae</taxon>
        <taxon>Parasaccharibacter</taxon>
    </lineage>
</organism>
<reference evidence="1 2" key="1">
    <citation type="submission" date="2018-02" db="EMBL/GenBank/DDBJ databases">
        <title>Draft genome sequences of four Parasaccharibacter apium strains isolated from honey bees.</title>
        <authorList>
            <person name="Corby-Harris V.L."/>
            <person name="Anderson K.E."/>
        </authorList>
    </citation>
    <scope>NUCLEOTIDE SEQUENCE [LARGE SCALE GENOMIC DNA]</scope>
    <source>
        <strain evidence="1 2">B8</strain>
    </source>
</reference>
<dbReference type="Proteomes" id="UP000237218">
    <property type="component" value="Unassembled WGS sequence"/>
</dbReference>